<feature type="domain" description="3-beta hydroxysteroid dehydrogenase/isomerase" evidence="1">
    <location>
        <begin position="5"/>
        <end position="238"/>
    </location>
</feature>
<dbReference type="InterPro" id="IPR036291">
    <property type="entry name" value="NAD(P)-bd_dom_sf"/>
</dbReference>
<organism evidence="2 3">
    <name type="scientific">Bdellovibrio bacteriovorus</name>
    <dbReference type="NCBI Taxonomy" id="959"/>
    <lineage>
        <taxon>Bacteria</taxon>
        <taxon>Pseudomonadati</taxon>
        <taxon>Bdellovibrionota</taxon>
        <taxon>Bdellovibrionia</taxon>
        <taxon>Bdellovibrionales</taxon>
        <taxon>Pseudobdellovibrionaceae</taxon>
        <taxon>Bdellovibrio</taxon>
    </lineage>
</organism>
<dbReference type="EMBL" id="CP020946">
    <property type="protein sequence ID" value="ASD65250.1"/>
    <property type="molecule type" value="Genomic_DNA"/>
</dbReference>
<dbReference type="InterPro" id="IPR051783">
    <property type="entry name" value="NAD(P)-dependent_oxidoreduct"/>
</dbReference>
<dbReference type="GO" id="GO:0016616">
    <property type="term" value="F:oxidoreductase activity, acting on the CH-OH group of donors, NAD or NADP as acceptor"/>
    <property type="evidence" value="ECO:0007669"/>
    <property type="project" value="InterPro"/>
</dbReference>
<gene>
    <name evidence="2" type="ORF">B9G79_17580</name>
</gene>
<protein>
    <submittedName>
        <fullName evidence="2">Dihydroflavonol 4-reductase</fullName>
    </submittedName>
</protein>
<dbReference type="Gene3D" id="3.40.50.720">
    <property type="entry name" value="NAD(P)-binding Rossmann-like Domain"/>
    <property type="match status" value="1"/>
</dbReference>
<dbReference type="RefSeq" id="WP_088566644.1">
    <property type="nucleotide sequence ID" value="NZ_CP020946.1"/>
</dbReference>
<dbReference type="Proteomes" id="UP000197003">
    <property type="component" value="Chromosome"/>
</dbReference>
<proteinExistence type="predicted"/>
<dbReference type="AlphaFoldDB" id="A0A1Z3NCR4"/>
<dbReference type="GO" id="GO:0006694">
    <property type="term" value="P:steroid biosynthetic process"/>
    <property type="evidence" value="ECO:0007669"/>
    <property type="project" value="InterPro"/>
</dbReference>
<dbReference type="CDD" id="cd05228">
    <property type="entry name" value="AR_FR_like_1_SDR_e"/>
    <property type="match status" value="1"/>
</dbReference>
<evidence type="ECO:0000313" key="3">
    <source>
        <dbReference type="Proteomes" id="UP000197003"/>
    </source>
</evidence>
<dbReference type="InterPro" id="IPR002225">
    <property type="entry name" value="3Beta_OHSteriod_DH/Estase"/>
</dbReference>
<dbReference type="OrthoDB" id="5289163at2"/>
<dbReference type="GO" id="GO:0005737">
    <property type="term" value="C:cytoplasm"/>
    <property type="evidence" value="ECO:0007669"/>
    <property type="project" value="TreeGrafter"/>
</dbReference>
<dbReference type="Pfam" id="PF01073">
    <property type="entry name" value="3Beta_HSD"/>
    <property type="match status" value="1"/>
</dbReference>
<reference evidence="2 3" key="1">
    <citation type="submission" date="2017-04" db="EMBL/GenBank/DDBJ databases">
        <title>Whole genome sequence of Bdellovibrio bacteriovorus strain SSB218315.</title>
        <authorList>
            <person name="Oyedara O."/>
            <person name="Rodriguez-Perez M.A."/>
        </authorList>
    </citation>
    <scope>NUCLEOTIDE SEQUENCE [LARGE SCALE GENOMIC DNA]</scope>
    <source>
        <strain evidence="2 3">SSB218315</strain>
    </source>
</reference>
<name>A0A1Z3NCR4_BDEBC</name>
<dbReference type="GO" id="GO:0004029">
    <property type="term" value="F:aldehyde dehydrogenase (NAD+) activity"/>
    <property type="evidence" value="ECO:0007669"/>
    <property type="project" value="TreeGrafter"/>
</dbReference>
<accession>A0A1Z3NCR4</accession>
<evidence type="ECO:0000313" key="2">
    <source>
        <dbReference type="EMBL" id="ASD65250.1"/>
    </source>
</evidence>
<dbReference type="PANTHER" id="PTHR48079:SF6">
    <property type="entry name" value="NAD(P)-BINDING DOMAIN-CONTAINING PROTEIN-RELATED"/>
    <property type="match status" value="1"/>
</dbReference>
<dbReference type="SUPFAM" id="SSF51735">
    <property type="entry name" value="NAD(P)-binding Rossmann-fold domains"/>
    <property type="match status" value="1"/>
</dbReference>
<sequence>MKKVLVTGANGFLGSWLTKALLEDGHDVYALVRPKSDLSELEGVKCKYVHGDVTDVHSLLEATKGMDTVFHLAGVIAYKKSQRAQMDKVNVQGTANVIAVCREHKVRRLVYLSSVVAIGAGYTPDQILNEESPYNIADLNLGYFETKHQAEILVKNACEKNEIDAVMLNPSTIYGRGDAKKGSRKMQVKVAQGKLNFYTSGGVNVVAAEDVVAGILSAWKIGRKGERYILCGENILIKDLFAMIAAEAGVKPPKYQLPDGLLHAVGAVGDFMEKMGMKGPLSRENAYTATMYHWFDSSKAQKELGFKPRPAREAIHNSVQWMKDHGLVAK</sequence>
<dbReference type="PANTHER" id="PTHR48079">
    <property type="entry name" value="PROTEIN YEEZ"/>
    <property type="match status" value="1"/>
</dbReference>
<evidence type="ECO:0000259" key="1">
    <source>
        <dbReference type="Pfam" id="PF01073"/>
    </source>
</evidence>